<keyword evidence="5" id="KW-1015">Disulfide bond</keyword>
<feature type="domain" description="FAD/NAD(P)-binding" evidence="9">
    <location>
        <begin position="9"/>
        <end position="302"/>
    </location>
</feature>
<evidence type="ECO:0000256" key="3">
    <source>
        <dbReference type="ARBA" id="ARBA00022827"/>
    </source>
</evidence>
<dbReference type="PANTHER" id="PTHR48105">
    <property type="entry name" value="THIOREDOXIN REDUCTASE 1-RELATED-RELATED"/>
    <property type="match status" value="1"/>
</dbReference>
<evidence type="ECO:0000259" key="9">
    <source>
        <dbReference type="Pfam" id="PF07992"/>
    </source>
</evidence>
<dbReference type="Pfam" id="PF07992">
    <property type="entry name" value="Pyr_redox_2"/>
    <property type="match status" value="1"/>
</dbReference>
<dbReference type="Proteomes" id="UP000011686">
    <property type="component" value="Chromosome"/>
</dbReference>
<evidence type="ECO:0000256" key="5">
    <source>
        <dbReference type="ARBA" id="ARBA00023157"/>
    </source>
</evidence>
<evidence type="ECO:0000256" key="1">
    <source>
        <dbReference type="ARBA" id="ARBA00009333"/>
    </source>
</evidence>
<dbReference type="KEGG" id="kct:CDEE_0827"/>
<dbReference type="AlphaFoldDB" id="M1M6U7"/>
<name>M1M6U7_9PROT</name>
<dbReference type="GO" id="GO:0019430">
    <property type="term" value="P:removal of superoxide radicals"/>
    <property type="evidence" value="ECO:0007669"/>
    <property type="project" value="UniProtKB-UniRule"/>
</dbReference>
<dbReference type="InterPro" id="IPR036188">
    <property type="entry name" value="FAD/NAD-bd_sf"/>
</dbReference>
<comment type="catalytic activity">
    <reaction evidence="7">
        <text>[thioredoxin]-dithiol + NADP(+) = [thioredoxin]-disulfide + NADPH + H(+)</text>
        <dbReference type="Rhea" id="RHEA:20345"/>
        <dbReference type="Rhea" id="RHEA-COMP:10698"/>
        <dbReference type="Rhea" id="RHEA-COMP:10700"/>
        <dbReference type="ChEBI" id="CHEBI:15378"/>
        <dbReference type="ChEBI" id="CHEBI:29950"/>
        <dbReference type="ChEBI" id="CHEBI:50058"/>
        <dbReference type="ChEBI" id="CHEBI:57783"/>
        <dbReference type="ChEBI" id="CHEBI:58349"/>
        <dbReference type="EC" id="1.8.1.9"/>
    </reaction>
</comment>
<evidence type="ECO:0000256" key="2">
    <source>
        <dbReference type="ARBA" id="ARBA00022630"/>
    </source>
</evidence>
<reference evidence="10 11" key="1">
    <citation type="journal article" date="2013" name="Genome Biol. Evol.">
        <title>Genome evolution and phylogenomic analysis of candidatus kinetoplastibacterium, the betaproteobacterial endosymbionts of strigomonas and angomonas.</title>
        <authorList>
            <person name="Alves J.M."/>
            <person name="Serrano M.G."/>
            <person name="Maia da Silva F."/>
            <person name="Voegtly L.J."/>
            <person name="Matveyev A.V."/>
            <person name="Teixeira M.M."/>
            <person name="Camargo E.P."/>
            <person name="Buck G.A."/>
        </authorList>
    </citation>
    <scope>NUCLEOTIDE SEQUENCE [LARGE SCALE GENOMIC DNA]</scope>
    <source>
        <strain evidence="10 11">TCC036E</strain>
    </source>
</reference>
<dbReference type="EC" id="1.8.1.9" evidence="7"/>
<dbReference type="InterPro" id="IPR050097">
    <property type="entry name" value="Ferredoxin-NADP_redctase_2"/>
</dbReference>
<keyword evidence="6 7" id="KW-0676">Redox-active center</keyword>
<evidence type="ECO:0000256" key="6">
    <source>
        <dbReference type="ARBA" id="ARBA00023284"/>
    </source>
</evidence>
<evidence type="ECO:0000256" key="8">
    <source>
        <dbReference type="RuleBase" id="RU003881"/>
    </source>
</evidence>
<keyword evidence="8" id="KW-0521">NADP</keyword>
<dbReference type="Gene3D" id="3.50.50.60">
    <property type="entry name" value="FAD/NAD(P)-binding domain"/>
    <property type="match status" value="2"/>
</dbReference>
<dbReference type="GO" id="GO:0005737">
    <property type="term" value="C:cytoplasm"/>
    <property type="evidence" value="ECO:0007669"/>
    <property type="project" value="InterPro"/>
</dbReference>
<evidence type="ECO:0000313" key="11">
    <source>
        <dbReference type="Proteomes" id="UP000011686"/>
    </source>
</evidence>
<dbReference type="InterPro" id="IPR005982">
    <property type="entry name" value="Thioredox_Rdtase"/>
</dbReference>
<keyword evidence="2 7" id="KW-0285">Flavoprotein</keyword>
<evidence type="ECO:0000256" key="4">
    <source>
        <dbReference type="ARBA" id="ARBA00023002"/>
    </source>
</evidence>
<dbReference type="STRING" id="1208918.CDEE_0827"/>
<dbReference type="PRINTS" id="PR00469">
    <property type="entry name" value="PNDRDTASEII"/>
</dbReference>
<dbReference type="PROSITE" id="PS00573">
    <property type="entry name" value="PYRIDINE_REDOX_2"/>
    <property type="match status" value="1"/>
</dbReference>
<dbReference type="NCBIfam" id="TIGR01292">
    <property type="entry name" value="TRX_reduct"/>
    <property type="match status" value="1"/>
</dbReference>
<evidence type="ECO:0000256" key="7">
    <source>
        <dbReference type="RuleBase" id="RU003880"/>
    </source>
</evidence>
<protein>
    <recommendedName>
        <fullName evidence="7">Thioredoxin reductase</fullName>
        <ecNumber evidence="7">1.8.1.9</ecNumber>
    </recommendedName>
</protein>
<keyword evidence="11" id="KW-1185">Reference proteome</keyword>
<dbReference type="PATRIC" id="fig|1208918.3.peg.500"/>
<proteinExistence type="inferred from homology"/>
<sequence>MSTNTKNTKVLIIGSGPAGYTAAIYAARANLDPIIITGLDKGGQLMNTLEIENWPTIEGIDGPGLMDLFSKHVNKFNVKVISDIMIDVDFSKRPFIVKTDSGCNYACQTVIIATGASAKKLNIKSEERYNGLGVSYCATCDGPFYKNKNVLVVGGGNTAIEDALYLSTICNKVTLIHRHDKFKAEAILLEKIRKKSQEGLISVKTFYNISEIIGDEHGVTGARIINSKSNKEEELILDGVFIAIGHNPNTSVFKNKIDMVNGYLVTKKGSENFQTMTSIPGIFAAGDVQDSIYRQAITSAGTGCMAALDAQKWLENNG</sequence>
<dbReference type="InterPro" id="IPR008255">
    <property type="entry name" value="Pyr_nucl-diS_OxRdtase_2_AS"/>
</dbReference>
<dbReference type="SUPFAM" id="SSF51905">
    <property type="entry name" value="FAD/NAD(P)-binding domain"/>
    <property type="match status" value="1"/>
</dbReference>
<dbReference type="PRINTS" id="PR00368">
    <property type="entry name" value="FADPNR"/>
</dbReference>
<keyword evidence="3 7" id="KW-0274">FAD</keyword>
<dbReference type="RefSeq" id="WP_015238357.1">
    <property type="nucleotide sequence ID" value="NC_020283.1"/>
</dbReference>
<dbReference type="InterPro" id="IPR023753">
    <property type="entry name" value="FAD/NAD-binding_dom"/>
</dbReference>
<comment type="subunit">
    <text evidence="7">Homodimer.</text>
</comment>
<organism evidence="10 11">
    <name type="scientific">Candidatus Kinetoplastidibacterium crithidiae TCC036E</name>
    <dbReference type="NCBI Taxonomy" id="1208918"/>
    <lineage>
        <taxon>Bacteria</taxon>
        <taxon>Pseudomonadati</taxon>
        <taxon>Pseudomonadota</taxon>
        <taxon>Betaproteobacteria</taxon>
        <taxon>Candidatus Kinetoplastidibacterium</taxon>
    </lineage>
</organism>
<dbReference type="EMBL" id="CP003804">
    <property type="protein sequence ID" value="AGF47800.1"/>
    <property type="molecule type" value="Genomic_DNA"/>
</dbReference>
<dbReference type="eggNOG" id="COG0492">
    <property type="taxonomic scope" value="Bacteria"/>
</dbReference>
<evidence type="ECO:0000313" key="10">
    <source>
        <dbReference type="EMBL" id="AGF47800.1"/>
    </source>
</evidence>
<comment type="cofactor">
    <cofactor evidence="8">
        <name>FAD</name>
        <dbReference type="ChEBI" id="CHEBI:57692"/>
    </cofactor>
    <text evidence="8">Binds 1 FAD per subunit.</text>
</comment>
<comment type="similarity">
    <text evidence="1 7">Belongs to the class-II pyridine nucleotide-disulfide oxidoreductase family.</text>
</comment>
<dbReference type="HOGENOM" id="CLU_031864_5_1_4"/>
<gene>
    <name evidence="10" type="ORF">CDEE_0827</name>
</gene>
<dbReference type="GO" id="GO:0004791">
    <property type="term" value="F:thioredoxin-disulfide reductase (NADPH) activity"/>
    <property type="evidence" value="ECO:0007669"/>
    <property type="project" value="UniProtKB-UniRule"/>
</dbReference>
<accession>M1M6U7</accession>
<keyword evidence="4 7" id="KW-0560">Oxidoreductase</keyword>